<proteinExistence type="predicted"/>
<feature type="transmembrane region" description="Helical" evidence="7">
    <location>
        <begin position="6"/>
        <end position="34"/>
    </location>
</feature>
<evidence type="ECO:0000256" key="7">
    <source>
        <dbReference type="SAM" id="Phobius"/>
    </source>
</evidence>
<dbReference type="Proteomes" id="UP001054821">
    <property type="component" value="Chromosome 5"/>
</dbReference>
<keyword evidence="10" id="KW-1185">Reference proteome</keyword>
<evidence type="ECO:0000313" key="10">
    <source>
        <dbReference type="Proteomes" id="UP001054821"/>
    </source>
</evidence>
<dbReference type="GO" id="GO:0016020">
    <property type="term" value="C:membrane"/>
    <property type="evidence" value="ECO:0007669"/>
    <property type="project" value="UniProtKB-SubCell"/>
</dbReference>
<evidence type="ECO:0000256" key="6">
    <source>
        <dbReference type="ARBA" id="ARBA00023136"/>
    </source>
</evidence>
<evidence type="ECO:0000256" key="4">
    <source>
        <dbReference type="ARBA" id="ARBA00022970"/>
    </source>
</evidence>
<protein>
    <recommendedName>
        <fullName evidence="8">Amino acid transporter transmembrane domain-containing protein</fullName>
    </recommendedName>
</protein>
<evidence type="ECO:0000259" key="8">
    <source>
        <dbReference type="Pfam" id="PF01490"/>
    </source>
</evidence>
<organism evidence="9 10">
    <name type="scientific">Prunus dulcis</name>
    <name type="common">Almond</name>
    <name type="synonym">Amygdalus dulcis</name>
    <dbReference type="NCBI Taxonomy" id="3755"/>
    <lineage>
        <taxon>Eukaryota</taxon>
        <taxon>Viridiplantae</taxon>
        <taxon>Streptophyta</taxon>
        <taxon>Embryophyta</taxon>
        <taxon>Tracheophyta</taxon>
        <taxon>Spermatophyta</taxon>
        <taxon>Magnoliopsida</taxon>
        <taxon>eudicotyledons</taxon>
        <taxon>Gunneridae</taxon>
        <taxon>Pentapetalae</taxon>
        <taxon>rosids</taxon>
        <taxon>fabids</taxon>
        <taxon>Rosales</taxon>
        <taxon>Rosaceae</taxon>
        <taxon>Amygdaloideae</taxon>
        <taxon>Amygdaleae</taxon>
        <taxon>Prunus</taxon>
    </lineage>
</organism>
<dbReference type="GO" id="GO:0006865">
    <property type="term" value="P:amino acid transport"/>
    <property type="evidence" value="ECO:0007669"/>
    <property type="project" value="UniProtKB-KW"/>
</dbReference>
<comment type="subcellular location">
    <subcellularLocation>
        <location evidence="1">Membrane</location>
    </subcellularLocation>
</comment>
<evidence type="ECO:0000256" key="2">
    <source>
        <dbReference type="ARBA" id="ARBA00022448"/>
    </source>
</evidence>
<name>A0AAD4VQX1_PRUDU</name>
<reference evidence="9 10" key="1">
    <citation type="journal article" date="2022" name="G3 (Bethesda)">
        <title>Whole-genome sequence and methylome profiling of the almond [Prunus dulcis (Mill.) D.A. Webb] cultivar 'Nonpareil'.</title>
        <authorList>
            <person name="D'Amico-Willman K.M."/>
            <person name="Ouma W.Z."/>
            <person name="Meulia T."/>
            <person name="Sideli G.M."/>
            <person name="Gradziel T.M."/>
            <person name="Fresnedo-Ramirez J."/>
        </authorList>
    </citation>
    <scope>NUCLEOTIDE SEQUENCE [LARGE SCALE GENOMIC DNA]</scope>
    <source>
        <strain evidence="9">Clone GOH B32 T37-40</strain>
    </source>
</reference>
<dbReference type="Pfam" id="PF01490">
    <property type="entry name" value="Aa_trans"/>
    <property type="match status" value="1"/>
</dbReference>
<feature type="transmembrane region" description="Helical" evidence="7">
    <location>
        <begin position="55"/>
        <end position="76"/>
    </location>
</feature>
<feature type="domain" description="Amino acid transporter transmembrane" evidence="8">
    <location>
        <begin position="4"/>
        <end position="84"/>
    </location>
</feature>
<dbReference type="InterPro" id="IPR013057">
    <property type="entry name" value="AA_transpt_TM"/>
</dbReference>
<keyword evidence="4" id="KW-0029">Amino-acid transport</keyword>
<comment type="caution">
    <text evidence="9">The sequence shown here is derived from an EMBL/GenBank/DDBJ whole genome shotgun (WGS) entry which is preliminary data.</text>
</comment>
<evidence type="ECO:0000256" key="1">
    <source>
        <dbReference type="ARBA" id="ARBA00004370"/>
    </source>
</evidence>
<keyword evidence="6 7" id="KW-0472">Membrane</keyword>
<evidence type="ECO:0000313" key="9">
    <source>
        <dbReference type="EMBL" id="KAI5329685.1"/>
    </source>
</evidence>
<dbReference type="AlphaFoldDB" id="A0AAD4VQX1"/>
<keyword evidence="5 7" id="KW-1133">Transmembrane helix</keyword>
<keyword evidence="3 7" id="KW-0812">Transmembrane</keyword>
<accession>A0AAD4VQX1</accession>
<sequence>MLVPLGWTWGVVCMVVVGFYSLYVNWLLAAFHFINGQRFIRYRDLMGYLYGRKMCYFTWVLQFVTLLLGNMGFILLGGRVLRALKWWRMFKGYVSLQTGNQLRIQSLSIEAPMVHRYHRSDVLHIFFFYSNNFCNERLAGSLYHRHLRLHCHTLGGGGG</sequence>
<dbReference type="EMBL" id="JAJFAZ020000005">
    <property type="protein sequence ID" value="KAI5329685.1"/>
    <property type="molecule type" value="Genomic_DNA"/>
</dbReference>
<evidence type="ECO:0000256" key="5">
    <source>
        <dbReference type="ARBA" id="ARBA00022989"/>
    </source>
</evidence>
<gene>
    <name evidence="9" type="ORF">L3X38_029082</name>
</gene>
<keyword evidence="2" id="KW-0813">Transport</keyword>
<evidence type="ECO:0000256" key="3">
    <source>
        <dbReference type="ARBA" id="ARBA00022692"/>
    </source>
</evidence>